<feature type="DNA-binding region" description="H-T-H motif" evidence="2">
    <location>
        <begin position="33"/>
        <end position="52"/>
    </location>
</feature>
<dbReference type="Pfam" id="PF17938">
    <property type="entry name" value="TetR_C_29"/>
    <property type="match status" value="1"/>
</dbReference>
<dbReference type="InterPro" id="IPR001647">
    <property type="entry name" value="HTH_TetR"/>
</dbReference>
<dbReference type="InterPro" id="IPR041474">
    <property type="entry name" value="NicS_C"/>
</dbReference>
<keyword evidence="1 2" id="KW-0238">DNA-binding</keyword>
<dbReference type="Gene3D" id="1.10.357.10">
    <property type="entry name" value="Tetracycline Repressor, domain 2"/>
    <property type="match status" value="1"/>
</dbReference>
<dbReference type="InterPro" id="IPR009057">
    <property type="entry name" value="Homeodomain-like_sf"/>
</dbReference>
<accession>A0A1U6HXG9</accession>
<reference evidence="5" key="1">
    <citation type="submission" date="2017-02" db="EMBL/GenBank/DDBJ databases">
        <authorList>
            <person name="Varghese N."/>
            <person name="Submissions S."/>
        </authorList>
    </citation>
    <scope>NUCLEOTIDE SEQUENCE [LARGE SCALE GENOMIC DNA]</scope>
    <source>
        <strain evidence="5">SM117</strain>
    </source>
</reference>
<sequence length="207" mass="23001">MKAARNLRGKATREAIVKAAETVFADVGFGDARLEDIAQIVGVRRPSMVYYFAGKQELYDAVEADIFNAMHEFSRERLETITGPLERLIALTDAWLDFMVARPTAARIIQRLIADVRPRGGNPIEFSFVALDDLEAIVNEGVASGSFRPVSPMFVLNGVAGGILFYVNNSNLIGDSRRYEPGDPDTLNEYRRLLRRLIRAAVLQGEP</sequence>
<dbReference type="SUPFAM" id="SSF46689">
    <property type="entry name" value="Homeodomain-like"/>
    <property type="match status" value="1"/>
</dbReference>
<evidence type="ECO:0000256" key="1">
    <source>
        <dbReference type="ARBA" id="ARBA00023125"/>
    </source>
</evidence>
<dbReference type="PANTHER" id="PTHR30055:SF146">
    <property type="entry name" value="HTH-TYPE TRANSCRIPTIONAL DUAL REGULATOR CECR"/>
    <property type="match status" value="1"/>
</dbReference>
<dbReference type="AlphaFoldDB" id="A0A1U6HXG9"/>
<name>A0A1U6HXG9_9SPHN</name>
<evidence type="ECO:0000259" key="3">
    <source>
        <dbReference type="PROSITE" id="PS50977"/>
    </source>
</evidence>
<dbReference type="STRING" id="428990.SAMN06295987_103296"/>
<protein>
    <submittedName>
        <fullName evidence="4">Transcriptional regulator, TetR family</fullName>
    </submittedName>
</protein>
<dbReference type="Pfam" id="PF00440">
    <property type="entry name" value="TetR_N"/>
    <property type="match status" value="1"/>
</dbReference>
<dbReference type="PANTHER" id="PTHR30055">
    <property type="entry name" value="HTH-TYPE TRANSCRIPTIONAL REGULATOR RUTR"/>
    <property type="match status" value="1"/>
</dbReference>
<keyword evidence="5" id="KW-1185">Reference proteome</keyword>
<dbReference type="Proteomes" id="UP000190989">
    <property type="component" value="Unassembled WGS sequence"/>
</dbReference>
<dbReference type="GO" id="GO:0000976">
    <property type="term" value="F:transcription cis-regulatory region binding"/>
    <property type="evidence" value="ECO:0007669"/>
    <property type="project" value="TreeGrafter"/>
</dbReference>
<dbReference type="InterPro" id="IPR036271">
    <property type="entry name" value="Tet_transcr_reg_TetR-rel_C_sf"/>
</dbReference>
<dbReference type="PROSITE" id="PS50977">
    <property type="entry name" value="HTH_TETR_2"/>
    <property type="match status" value="1"/>
</dbReference>
<organism evidence="4 5">
    <name type="scientific">Novosphingobium mathurense</name>
    <dbReference type="NCBI Taxonomy" id="428990"/>
    <lineage>
        <taxon>Bacteria</taxon>
        <taxon>Pseudomonadati</taxon>
        <taxon>Pseudomonadota</taxon>
        <taxon>Alphaproteobacteria</taxon>
        <taxon>Sphingomonadales</taxon>
        <taxon>Sphingomonadaceae</taxon>
        <taxon>Novosphingobium</taxon>
    </lineage>
</organism>
<proteinExistence type="predicted"/>
<gene>
    <name evidence="4" type="ORF">SAMN06295987_103296</name>
</gene>
<dbReference type="GO" id="GO:0003700">
    <property type="term" value="F:DNA-binding transcription factor activity"/>
    <property type="evidence" value="ECO:0007669"/>
    <property type="project" value="TreeGrafter"/>
</dbReference>
<feature type="domain" description="HTH tetR-type" evidence="3">
    <location>
        <begin position="10"/>
        <end position="70"/>
    </location>
</feature>
<evidence type="ECO:0000313" key="4">
    <source>
        <dbReference type="EMBL" id="SLK00460.1"/>
    </source>
</evidence>
<dbReference type="SUPFAM" id="SSF48498">
    <property type="entry name" value="Tetracyclin repressor-like, C-terminal domain"/>
    <property type="match status" value="1"/>
</dbReference>
<dbReference type="RefSeq" id="WP_054944540.1">
    <property type="nucleotide sequence ID" value="NZ_FVZE01000003.1"/>
</dbReference>
<dbReference type="PRINTS" id="PR00455">
    <property type="entry name" value="HTHTETR"/>
</dbReference>
<evidence type="ECO:0000256" key="2">
    <source>
        <dbReference type="PROSITE-ProRule" id="PRU00335"/>
    </source>
</evidence>
<evidence type="ECO:0000313" key="5">
    <source>
        <dbReference type="Proteomes" id="UP000190989"/>
    </source>
</evidence>
<dbReference type="InterPro" id="IPR050109">
    <property type="entry name" value="HTH-type_TetR-like_transc_reg"/>
</dbReference>
<dbReference type="EMBL" id="FVZE01000003">
    <property type="protein sequence ID" value="SLK00460.1"/>
    <property type="molecule type" value="Genomic_DNA"/>
</dbReference>